<evidence type="ECO:0008006" key="5">
    <source>
        <dbReference type="Google" id="ProtNLM"/>
    </source>
</evidence>
<keyword evidence="2" id="KW-0472">Membrane</keyword>
<dbReference type="Pfam" id="PF04341">
    <property type="entry name" value="DUF485"/>
    <property type="match status" value="1"/>
</dbReference>
<reference evidence="3 4" key="1">
    <citation type="journal article" date="2010" name="ChemBioChem">
        <title>Cloning and characterization of the biosynthetic gene cluster of 16-membered macrolide antibiotic FD-891: involvement of a dual functional cytochrome P450 monooxygenase catalyzing epoxidation and hydroxylation.</title>
        <authorList>
            <person name="Kudo F."/>
            <person name="Motegi A."/>
            <person name="Mizoue K."/>
            <person name="Eguchi T."/>
        </authorList>
    </citation>
    <scope>NUCLEOTIDE SEQUENCE [LARGE SCALE GENOMIC DNA]</scope>
    <source>
        <strain evidence="3 4">A-8890</strain>
    </source>
</reference>
<name>A0ABN5VSL7_9ACTN</name>
<evidence type="ECO:0000256" key="1">
    <source>
        <dbReference type="SAM" id="MobiDB-lite"/>
    </source>
</evidence>
<gene>
    <name evidence="3" type="ORF">SGFS_074650</name>
</gene>
<protein>
    <recommendedName>
        <fullName evidence="5">DUF485 domain-containing protein</fullName>
    </recommendedName>
</protein>
<proteinExistence type="predicted"/>
<evidence type="ECO:0000313" key="3">
    <source>
        <dbReference type="EMBL" id="BBC36171.1"/>
    </source>
</evidence>
<keyword evidence="4" id="KW-1185">Reference proteome</keyword>
<keyword evidence="2" id="KW-1133">Transmembrane helix</keyword>
<dbReference type="InterPro" id="IPR007436">
    <property type="entry name" value="DUF485"/>
</dbReference>
<dbReference type="RefSeq" id="WP_286256436.1">
    <property type="nucleotide sequence ID" value="NZ_AP018448.1"/>
</dbReference>
<accession>A0ABN5VSL7</accession>
<organism evidence="3 4">
    <name type="scientific">Streptomyces graminofaciens</name>
    <dbReference type="NCBI Taxonomy" id="68212"/>
    <lineage>
        <taxon>Bacteria</taxon>
        <taxon>Bacillati</taxon>
        <taxon>Actinomycetota</taxon>
        <taxon>Actinomycetes</taxon>
        <taxon>Kitasatosporales</taxon>
        <taxon>Streptomycetaceae</taxon>
        <taxon>Streptomyces</taxon>
    </lineage>
</organism>
<evidence type="ECO:0000313" key="4">
    <source>
        <dbReference type="Proteomes" id="UP001321542"/>
    </source>
</evidence>
<feature type="transmembrane region" description="Helical" evidence="2">
    <location>
        <begin position="160"/>
        <end position="187"/>
    </location>
</feature>
<feature type="transmembrane region" description="Helical" evidence="2">
    <location>
        <begin position="136"/>
        <end position="154"/>
    </location>
</feature>
<reference evidence="3 4" key="2">
    <citation type="journal article" date="2023" name="ChemBioChem">
        <title>Acyltransferase Domain Exchange between Two Independent Type I Polyketide Synthases in the Same Producer Strain of Macrolide Antibiotics.</title>
        <authorList>
            <person name="Kudo F."/>
            <person name="Kishikawa K."/>
            <person name="Tsuboi K."/>
            <person name="Kido T."/>
            <person name="Usui T."/>
            <person name="Hashimoto J."/>
            <person name="Shin-Ya K."/>
            <person name="Miyanaga A."/>
            <person name="Eguchi T."/>
        </authorList>
    </citation>
    <scope>NUCLEOTIDE SEQUENCE [LARGE SCALE GENOMIC DNA]</scope>
    <source>
        <strain evidence="3 4">A-8890</strain>
    </source>
</reference>
<dbReference type="EMBL" id="AP018448">
    <property type="protein sequence ID" value="BBC36171.1"/>
    <property type="molecule type" value="Genomic_DNA"/>
</dbReference>
<dbReference type="Proteomes" id="UP001321542">
    <property type="component" value="Chromosome"/>
</dbReference>
<sequence length="216" mass="23654">MYPQKKRPQDPPPQQPPQSHDHLQDPLAAVLLYLGHLDHGLLYSEGELARAINDCHRSYGNPVDLGTWYGQSLNAGGTEKAAATVRARRAWALRIAADLAHRHPHDRSLPWASGVTLSDALQTGARRTLRGVRRHAFLVAAPVIVLYVMISGLSEVARDFMAVSVAGPLNVGLLLGLVQLVAVAAWVQWYARYCGTSVDPLVESLGTNVERLEHRP</sequence>
<feature type="region of interest" description="Disordered" evidence="1">
    <location>
        <begin position="1"/>
        <end position="22"/>
    </location>
</feature>
<keyword evidence="2" id="KW-0812">Transmembrane</keyword>
<evidence type="ECO:0000256" key="2">
    <source>
        <dbReference type="SAM" id="Phobius"/>
    </source>
</evidence>